<sequence length="56" mass="6261">MAAQVRDAAITERPETGWAKARRLRKSAIRTCVQATAVIEGTPKREREPNIVRGED</sequence>
<keyword evidence="2" id="KW-1185">Reference proteome</keyword>
<evidence type="ECO:0000313" key="1">
    <source>
        <dbReference type="EMBL" id="QNS09139.1"/>
    </source>
</evidence>
<evidence type="ECO:0000313" key="2">
    <source>
        <dbReference type="Proteomes" id="UP000516428"/>
    </source>
</evidence>
<dbReference type="RefSeq" id="WP_188341794.1">
    <property type="nucleotide sequence ID" value="NZ_CP061281.1"/>
</dbReference>
<organism evidence="1 2">
    <name type="scientific">Streptomyces xanthii</name>
    <dbReference type="NCBI Taxonomy" id="2768069"/>
    <lineage>
        <taxon>Bacteria</taxon>
        <taxon>Bacillati</taxon>
        <taxon>Actinomycetota</taxon>
        <taxon>Actinomycetes</taxon>
        <taxon>Kitasatosporales</taxon>
        <taxon>Streptomycetaceae</taxon>
        <taxon>Streptomyces</taxon>
    </lineage>
</organism>
<dbReference type="AlphaFoldDB" id="A0A7H1BK84"/>
<name>A0A7H1BK84_9ACTN</name>
<dbReference type="KEGG" id="sxn:IAG42_03965"/>
<gene>
    <name evidence="1" type="ORF">IAG42_03965</name>
</gene>
<dbReference type="Proteomes" id="UP000516428">
    <property type="component" value="Chromosome"/>
</dbReference>
<reference evidence="1 2" key="1">
    <citation type="submission" date="2020-09" db="EMBL/GenBank/DDBJ databases">
        <title>A novel species.</title>
        <authorList>
            <person name="Gao J."/>
        </authorList>
    </citation>
    <scope>NUCLEOTIDE SEQUENCE [LARGE SCALE GENOMIC DNA]</scope>
    <source>
        <strain evidence="1 2">CRXT-Y-14</strain>
    </source>
</reference>
<dbReference type="EMBL" id="CP061281">
    <property type="protein sequence ID" value="QNS09139.1"/>
    <property type="molecule type" value="Genomic_DNA"/>
</dbReference>
<protein>
    <submittedName>
        <fullName evidence="1">Uncharacterized protein</fullName>
    </submittedName>
</protein>
<proteinExistence type="predicted"/>
<accession>A0A7H1BK84</accession>